<dbReference type="PANTHER" id="PTHR13696:SF52">
    <property type="entry name" value="PARA FAMILY PROTEIN CT_582"/>
    <property type="match status" value="1"/>
</dbReference>
<reference evidence="2 3" key="1">
    <citation type="submission" date="2024-02" db="EMBL/GenBank/DDBJ databases">
        <title>New thermophilic sulfur-oxidizing bacteria from a hot springs of the Uzon caldera (Kamchatka, Russia).</title>
        <authorList>
            <person name="Dukat A.M."/>
            <person name="Elcheninov A.G."/>
            <person name="Frolov E.N."/>
        </authorList>
    </citation>
    <scope>NUCLEOTIDE SEQUENCE [LARGE SCALE GENOMIC DNA]</scope>
    <source>
        <strain evidence="2 3">AK1</strain>
    </source>
</reference>
<dbReference type="InterPro" id="IPR027417">
    <property type="entry name" value="P-loop_NTPase"/>
</dbReference>
<dbReference type="CDD" id="cd02042">
    <property type="entry name" value="ParAB_family"/>
    <property type="match status" value="1"/>
</dbReference>
<comment type="caution">
    <text evidence="2">The sequence shown here is derived from an EMBL/GenBank/DDBJ whole genome shotgun (WGS) entry which is preliminary data.</text>
</comment>
<accession>A0ABV0EFK9</accession>
<name>A0ABV0EFK9_9BURK</name>
<gene>
    <name evidence="2" type="ORF">V6E02_09180</name>
</gene>
<proteinExistence type="predicted"/>
<evidence type="ECO:0000259" key="1">
    <source>
        <dbReference type="Pfam" id="PF13614"/>
    </source>
</evidence>
<dbReference type="Pfam" id="PF13614">
    <property type="entry name" value="AAA_31"/>
    <property type="match status" value="1"/>
</dbReference>
<dbReference type="PANTHER" id="PTHR13696">
    <property type="entry name" value="P-LOOP CONTAINING NUCLEOSIDE TRIPHOSPHATE HYDROLASE"/>
    <property type="match status" value="1"/>
</dbReference>
<evidence type="ECO:0000313" key="2">
    <source>
        <dbReference type="EMBL" id="MEO1767384.1"/>
    </source>
</evidence>
<dbReference type="RefSeq" id="WP_347308496.1">
    <property type="nucleotide sequence ID" value="NZ_JBAJEX010000007.1"/>
</dbReference>
<dbReference type="Proteomes" id="UP001482231">
    <property type="component" value="Unassembled WGS sequence"/>
</dbReference>
<organism evidence="2 3">
    <name type="scientific">Thiobacter aerophilum</name>
    <dbReference type="NCBI Taxonomy" id="3121275"/>
    <lineage>
        <taxon>Bacteria</taxon>
        <taxon>Pseudomonadati</taxon>
        <taxon>Pseudomonadota</taxon>
        <taxon>Betaproteobacteria</taxon>
        <taxon>Burkholderiales</taxon>
        <taxon>Thiobacteraceae</taxon>
        <taxon>Thiobacter</taxon>
    </lineage>
</organism>
<dbReference type="InterPro" id="IPR050678">
    <property type="entry name" value="DNA_Partitioning_ATPase"/>
</dbReference>
<dbReference type="EMBL" id="JBAJEX010000007">
    <property type="protein sequence ID" value="MEO1767384.1"/>
    <property type="molecule type" value="Genomic_DNA"/>
</dbReference>
<protein>
    <submittedName>
        <fullName evidence="2">ParA family protein</fullName>
    </submittedName>
</protein>
<dbReference type="Gene3D" id="3.40.50.300">
    <property type="entry name" value="P-loop containing nucleotide triphosphate hydrolases"/>
    <property type="match status" value="1"/>
</dbReference>
<sequence length="259" mass="28694">MTVITVFNQKGGVGKTTTSLNLAAAMAARGQRPLLIDLDPQSHLTHTLGISIDRSEESIYAFFQRTRTLAELVRPAPAGMRLIPAHLDLAKADAVFGKSYNIVTRLAGALRTETLEDAQEPVVIDCSPMLGVLSLNALFACELVLVPISADFLALNGALKVEKTLKALEHVLKRRLPRRYLLTRFDRRRRMAREILEAARRHFGQEVCTTTICEDVRVAESPALSKNVFEHAPNCRGARDYQAFLEELLASDFARQKAA</sequence>
<dbReference type="InterPro" id="IPR025669">
    <property type="entry name" value="AAA_dom"/>
</dbReference>
<keyword evidence="3" id="KW-1185">Reference proteome</keyword>
<evidence type="ECO:0000313" key="3">
    <source>
        <dbReference type="Proteomes" id="UP001482231"/>
    </source>
</evidence>
<dbReference type="SUPFAM" id="SSF52540">
    <property type="entry name" value="P-loop containing nucleoside triphosphate hydrolases"/>
    <property type="match status" value="1"/>
</dbReference>
<feature type="domain" description="AAA" evidence="1">
    <location>
        <begin position="1"/>
        <end position="176"/>
    </location>
</feature>
<dbReference type="PIRSF" id="PIRSF009320">
    <property type="entry name" value="Nuc_binding_HP_1000"/>
    <property type="match status" value="1"/>
</dbReference>